<keyword evidence="9" id="KW-0012">Acyltransferase</keyword>
<evidence type="ECO:0000256" key="6">
    <source>
        <dbReference type="ARBA" id="ARBA00022679"/>
    </source>
</evidence>
<dbReference type="EC" id="2.3.1.20" evidence="4"/>
<accession>G8X1B3</accession>
<dbReference type="HOGENOM" id="CLU_024186_5_0_11"/>
<evidence type="ECO:0000256" key="10">
    <source>
        <dbReference type="ARBA" id="ARBA00048109"/>
    </source>
</evidence>
<dbReference type="UniPathway" id="UPA00282"/>
<evidence type="ECO:0000256" key="1">
    <source>
        <dbReference type="ARBA" id="ARBA00004771"/>
    </source>
</evidence>
<dbReference type="AlphaFoldDB" id="G8X1B3"/>
<dbReference type="SUPFAM" id="SSF52777">
    <property type="entry name" value="CoA-dependent acyltransferases"/>
    <property type="match status" value="1"/>
</dbReference>
<dbReference type="Proteomes" id="UP000007842">
    <property type="component" value="Chromosome"/>
</dbReference>
<gene>
    <name evidence="12" type="ordered locus">SCATT_56100</name>
</gene>
<dbReference type="eggNOG" id="COG1020">
    <property type="taxonomic scope" value="Bacteria"/>
</dbReference>
<proteinExistence type="inferred from homology"/>
<sequence>MQDRLILELARVSADTSLHLGAVLTFDGPPPGADRLAAHLEARLAGLPELTFRLAGTARRPRWEPDPCFDVRRQLHVYDLPDGRADDPDRVLTAMLGQPLRRDRPLWGVWLVRGAGGYALCYRAHHAFQDGLAAAETCERLFGPPPVVRPRRKGEVLPAVPEQRGRSRRSAVWRDLLPPVRRTARWSPLDRPLSGERVVTTADVELARLHTIGRATGASVNQVCLAAVTATLRAWHPADWSGTAVRDLRATLAINVRSAHEPYRLLGNRGGIANIALPCGEPVPLRALAELREQVTFARLADLGRRHRVLYQKMPYWCGHLGLGRSIDPRYTPLTVADVRMRKPLGFAGQPARTLHPLPVSVPGQPLFIAWSTHRGRLHTTFLADAAVRDHRELSGRWYEAVDALESAVRAGCAP</sequence>
<dbReference type="GO" id="GO:0004144">
    <property type="term" value="F:diacylglycerol O-acyltransferase activity"/>
    <property type="evidence" value="ECO:0007669"/>
    <property type="project" value="UniProtKB-EC"/>
</dbReference>
<evidence type="ECO:0000256" key="3">
    <source>
        <dbReference type="ARBA" id="ARBA00009587"/>
    </source>
</evidence>
<dbReference type="InterPro" id="IPR045034">
    <property type="entry name" value="O-acyltransferase_WSD1-like"/>
</dbReference>
<evidence type="ECO:0000256" key="7">
    <source>
        <dbReference type="ARBA" id="ARBA00022798"/>
    </source>
</evidence>
<comment type="similarity">
    <text evidence="3">Belongs to the long-chain O-acyltransferase family.</text>
</comment>
<dbReference type="GO" id="GO:0005886">
    <property type="term" value="C:plasma membrane"/>
    <property type="evidence" value="ECO:0007669"/>
    <property type="project" value="TreeGrafter"/>
</dbReference>
<dbReference type="EMBL" id="CP003219">
    <property type="protein sequence ID" value="AEW97981.1"/>
    <property type="molecule type" value="Genomic_DNA"/>
</dbReference>
<dbReference type="STRING" id="1003195.SCATT_56100"/>
<evidence type="ECO:0000256" key="9">
    <source>
        <dbReference type="ARBA" id="ARBA00023315"/>
    </source>
</evidence>
<reference evidence="13" key="1">
    <citation type="submission" date="2011-12" db="EMBL/GenBank/DDBJ databases">
        <title>Complete genome sequence of Streptomyces cattleya strain DSM 46488.</title>
        <authorList>
            <person name="Ou H.-Y."/>
            <person name="Li P."/>
            <person name="Zhao C."/>
            <person name="O'Hagan D."/>
            <person name="Deng Z."/>
        </authorList>
    </citation>
    <scope>NUCLEOTIDE SEQUENCE [LARGE SCALE GENOMIC DNA]</scope>
    <source>
        <strain evidence="13">ATCC 35852 / DSM 46488 / JCM 4925 / NBRC 14057 / NRRL 8057</strain>
    </source>
</reference>
<keyword evidence="5" id="KW-0444">Lipid biosynthesis</keyword>
<dbReference type="Pfam" id="PF03007">
    <property type="entry name" value="WS_DGAT_cat"/>
    <property type="match status" value="1"/>
</dbReference>
<keyword evidence="6" id="KW-0808">Transferase</keyword>
<name>G8X1B3_STREN</name>
<comment type="pathway">
    <text evidence="1">Glycerolipid metabolism; triacylglycerol biosynthesis.</text>
</comment>
<dbReference type="KEGG" id="scy:SCATT_56100"/>
<dbReference type="GO" id="GO:0006071">
    <property type="term" value="P:glycerol metabolic process"/>
    <property type="evidence" value="ECO:0007669"/>
    <property type="project" value="UniProtKB-KW"/>
</dbReference>
<comment type="catalytic activity">
    <reaction evidence="10">
        <text>an acyl-CoA + a 1,2-diacyl-sn-glycerol = a triacyl-sn-glycerol + CoA</text>
        <dbReference type="Rhea" id="RHEA:10868"/>
        <dbReference type="ChEBI" id="CHEBI:17815"/>
        <dbReference type="ChEBI" id="CHEBI:57287"/>
        <dbReference type="ChEBI" id="CHEBI:58342"/>
        <dbReference type="ChEBI" id="CHEBI:64615"/>
        <dbReference type="EC" id="2.3.1.20"/>
    </reaction>
</comment>
<dbReference type="GO" id="GO:0001666">
    <property type="term" value="P:response to hypoxia"/>
    <property type="evidence" value="ECO:0007669"/>
    <property type="project" value="TreeGrafter"/>
</dbReference>
<evidence type="ECO:0000313" key="13">
    <source>
        <dbReference type="Proteomes" id="UP000007842"/>
    </source>
</evidence>
<comment type="pathway">
    <text evidence="2">Lipid metabolism.</text>
</comment>
<dbReference type="GO" id="GO:0051701">
    <property type="term" value="P:biological process involved in interaction with host"/>
    <property type="evidence" value="ECO:0007669"/>
    <property type="project" value="TreeGrafter"/>
</dbReference>
<evidence type="ECO:0000313" key="12">
    <source>
        <dbReference type="EMBL" id="AEW97981.1"/>
    </source>
</evidence>
<dbReference type="GO" id="GO:0019432">
    <property type="term" value="P:triglyceride biosynthetic process"/>
    <property type="evidence" value="ECO:0007669"/>
    <property type="project" value="UniProtKB-UniPathway"/>
</dbReference>
<protein>
    <recommendedName>
        <fullName evidence="4">diacylglycerol O-acyltransferase</fullName>
        <ecNumber evidence="4">2.3.1.20</ecNumber>
    </recommendedName>
</protein>
<keyword evidence="8" id="KW-0443">Lipid metabolism</keyword>
<dbReference type="GO" id="GO:0071731">
    <property type="term" value="P:response to nitric oxide"/>
    <property type="evidence" value="ECO:0007669"/>
    <property type="project" value="TreeGrafter"/>
</dbReference>
<keyword evidence="13" id="KW-1185">Reference proteome</keyword>
<evidence type="ECO:0000256" key="2">
    <source>
        <dbReference type="ARBA" id="ARBA00005189"/>
    </source>
</evidence>
<evidence type="ECO:0000256" key="8">
    <source>
        <dbReference type="ARBA" id="ARBA00023098"/>
    </source>
</evidence>
<keyword evidence="7" id="KW-0319">Glycerol metabolism</keyword>
<organism evidence="12 13">
    <name type="scientific">Streptantibioticus cattleyicolor (strain ATCC 35852 / DSM 46488 / JCM 4925 / NBRC 14057 / NRRL 8057)</name>
    <name type="common">Streptomyces cattleya</name>
    <dbReference type="NCBI Taxonomy" id="1003195"/>
    <lineage>
        <taxon>Bacteria</taxon>
        <taxon>Bacillati</taxon>
        <taxon>Actinomycetota</taxon>
        <taxon>Actinomycetes</taxon>
        <taxon>Kitasatosporales</taxon>
        <taxon>Streptomycetaceae</taxon>
        <taxon>Streptantibioticus</taxon>
    </lineage>
</organism>
<evidence type="ECO:0000259" key="11">
    <source>
        <dbReference type="Pfam" id="PF03007"/>
    </source>
</evidence>
<dbReference type="PATRIC" id="fig|1003195.29.peg.5592"/>
<feature type="domain" description="O-acyltransferase WSD1-like N-terminal" evidence="11">
    <location>
        <begin position="13"/>
        <end position="161"/>
    </location>
</feature>
<evidence type="ECO:0000256" key="5">
    <source>
        <dbReference type="ARBA" id="ARBA00022516"/>
    </source>
</evidence>
<evidence type="ECO:0000256" key="4">
    <source>
        <dbReference type="ARBA" id="ARBA00013244"/>
    </source>
</evidence>
<dbReference type="PANTHER" id="PTHR31650">
    <property type="entry name" value="O-ACYLTRANSFERASE (WSD1-LIKE) FAMILY PROTEIN"/>
    <property type="match status" value="1"/>
</dbReference>
<dbReference type="PANTHER" id="PTHR31650:SF1">
    <property type="entry name" value="WAX ESTER SYNTHASE_DIACYLGLYCEROL ACYLTRANSFERASE 4-RELATED"/>
    <property type="match status" value="1"/>
</dbReference>
<dbReference type="InterPro" id="IPR004255">
    <property type="entry name" value="O-acyltransferase_WSD1_N"/>
</dbReference>